<evidence type="ECO:0000313" key="2">
    <source>
        <dbReference type="Proteomes" id="UP001348369"/>
    </source>
</evidence>
<accession>A0ACD4ZWF7</accession>
<evidence type="ECO:0000313" key="1">
    <source>
        <dbReference type="EMBL" id="WSC02729.1"/>
    </source>
</evidence>
<protein>
    <submittedName>
        <fullName evidence="1">Lrp/AsnC family transcriptional regulator</fullName>
    </submittedName>
</protein>
<keyword evidence="2" id="KW-1185">Reference proteome</keyword>
<dbReference type="EMBL" id="CP109109">
    <property type="protein sequence ID" value="WSC02729.1"/>
    <property type="molecule type" value="Genomic_DNA"/>
</dbReference>
<sequence length="200" mass="22216">MAATERNTKTVPQHQGDTPPDVRGGRTPRQQLDDIDRRIIAILQADGRRPYSQIAEELDIPASSVRYRVQRLEEGGILQIVGIANPLTIGFDRFAMIGIRVRPGAAQDVCRALRDLPETSYVIMTAGQYDVMAEVICRDTDHFTDLVNRRMHLIDGIVSTDSFFVLEVHKLAYGWGVQGVESSLLDAPEPPHGAGLDQRN</sequence>
<proteinExistence type="predicted"/>
<organism evidence="1 2">
    <name type="scientific">Streptomyces scopuliridis</name>
    <dbReference type="NCBI Taxonomy" id="452529"/>
    <lineage>
        <taxon>Bacteria</taxon>
        <taxon>Bacillati</taxon>
        <taxon>Actinomycetota</taxon>
        <taxon>Actinomycetes</taxon>
        <taxon>Kitasatosporales</taxon>
        <taxon>Streptomycetaceae</taxon>
        <taxon>Streptomyces</taxon>
    </lineage>
</organism>
<gene>
    <name evidence="1" type="ORF">OG835_40895</name>
</gene>
<name>A0ACD4ZWF7_9ACTN</name>
<dbReference type="Proteomes" id="UP001348369">
    <property type="component" value="Chromosome"/>
</dbReference>
<reference evidence="1" key="1">
    <citation type="submission" date="2022-10" db="EMBL/GenBank/DDBJ databases">
        <title>The complete genomes of actinobacterial strains from the NBC collection.</title>
        <authorList>
            <person name="Joergensen T.S."/>
            <person name="Alvarez Arevalo M."/>
            <person name="Sterndorff E.B."/>
            <person name="Faurdal D."/>
            <person name="Vuksanovic O."/>
            <person name="Mourched A.-S."/>
            <person name="Charusanti P."/>
            <person name="Shaw S."/>
            <person name="Blin K."/>
            <person name="Weber T."/>
        </authorList>
    </citation>
    <scope>NUCLEOTIDE SEQUENCE</scope>
    <source>
        <strain evidence="1">NBC 01771</strain>
    </source>
</reference>